<comment type="caution">
    <text evidence="1">The sequence shown here is derived from an EMBL/GenBank/DDBJ whole genome shotgun (WGS) entry which is preliminary data.</text>
</comment>
<dbReference type="EMBL" id="JANPWB010000011">
    <property type="protein sequence ID" value="KAJ1125402.1"/>
    <property type="molecule type" value="Genomic_DNA"/>
</dbReference>
<protein>
    <submittedName>
        <fullName evidence="1">Uncharacterized protein</fullName>
    </submittedName>
</protein>
<accession>A0AAV7PDT0</accession>
<gene>
    <name evidence="1" type="ORF">NDU88_003834</name>
</gene>
<dbReference type="Proteomes" id="UP001066276">
    <property type="component" value="Chromosome 7"/>
</dbReference>
<proteinExistence type="predicted"/>
<organism evidence="1 2">
    <name type="scientific">Pleurodeles waltl</name>
    <name type="common">Iberian ribbed newt</name>
    <dbReference type="NCBI Taxonomy" id="8319"/>
    <lineage>
        <taxon>Eukaryota</taxon>
        <taxon>Metazoa</taxon>
        <taxon>Chordata</taxon>
        <taxon>Craniata</taxon>
        <taxon>Vertebrata</taxon>
        <taxon>Euteleostomi</taxon>
        <taxon>Amphibia</taxon>
        <taxon>Batrachia</taxon>
        <taxon>Caudata</taxon>
        <taxon>Salamandroidea</taxon>
        <taxon>Salamandridae</taxon>
        <taxon>Pleurodelinae</taxon>
        <taxon>Pleurodeles</taxon>
    </lineage>
</organism>
<dbReference type="AlphaFoldDB" id="A0AAV7PDT0"/>
<reference evidence="1" key="1">
    <citation type="journal article" date="2022" name="bioRxiv">
        <title>Sequencing and chromosome-scale assembly of the giantPleurodeles waltlgenome.</title>
        <authorList>
            <person name="Brown T."/>
            <person name="Elewa A."/>
            <person name="Iarovenko S."/>
            <person name="Subramanian E."/>
            <person name="Araus A.J."/>
            <person name="Petzold A."/>
            <person name="Susuki M."/>
            <person name="Suzuki K.-i.T."/>
            <person name="Hayashi T."/>
            <person name="Toyoda A."/>
            <person name="Oliveira C."/>
            <person name="Osipova E."/>
            <person name="Leigh N.D."/>
            <person name="Simon A."/>
            <person name="Yun M.H."/>
        </authorList>
    </citation>
    <scope>NUCLEOTIDE SEQUENCE</scope>
    <source>
        <strain evidence="1">20211129_DDA</strain>
        <tissue evidence="1">Liver</tissue>
    </source>
</reference>
<keyword evidence="2" id="KW-1185">Reference proteome</keyword>
<evidence type="ECO:0000313" key="2">
    <source>
        <dbReference type="Proteomes" id="UP001066276"/>
    </source>
</evidence>
<evidence type="ECO:0000313" key="1">
    <source>
        <dbReference type="EMBL" id="KAJ1125402.1"/>
    </source>
</evidence>
<name>A0AAV7PDT0_PLEWA</name>
<sequence>MRLGHPGKKRRRVLGRAAGCHRQDGAEEGGRLRTLLLGGMAVWVLCPPTPLLGRSNVWARQVGGKGVQRCLQLAWCALVAVRVEPWGQLRSKMLSQKGAWRKEN</sequence>